<dbReference type="PANTHER" id="PTHR31100:SF62">
    <property type="entry name" value="AT-HOOK MOTIF NUCLEAR-LOCALIZED PROTEIN 23"/>
    <property type="match status" value="1"/>
</dbReference>
<feature type="region of interest" description="Disordered" evidence="4">
    <location>
        <begin position="21"/>
        <end position="73"/>
    </location>
</feature>
<comment type="caution">
    <text evidence="6">The sequence shown here is derived from an EMBL/GenBank/DDBJ whole genome shotgun (WGS) entry which is preliminary data.</text>
</comment>
<feature type="domain" description="PPC" evidence="5">
    <location>
        <begin position="73"/>
        <end position="165"/>
    </location>
</feature>
<keyword evidence="7" id="KW-1185">Reference proteome</keyword>
<evidence type="ECO:0000256" key="3">
    <source>
        <dbReference type="ARBA" id="ARBA00023163"/>
    </source>
</evidence>
<dbReference type="AlphaFoldDB" id="A0ABD1SYN5"/>
<evidence type="ECO:0000313" key="6">
    <source>
        <dbReference type="EMBL" id="KAL2505549.1"/>
    </source>
</evidence>
<dbReference type="EMBL" id="JBFOLK010000006">
    <property type="protein sequence ID" value="KAL2505549.1"/>
    <property type="molecule type" value="Genomic_DNA"/>
</dbReference>
<name>A0ABD1SYN5_9LAMI</name>
<feature type="compositionally biased region" description="Polar residues" evidence="4">
    <location>
        <begin position="30"/>
        <end position="56"/>
    </location>
</feature>
<sequence length="165" mass="18038">MAGLGLGSVSNFVSQLHLQRPLDSDDETNRNQFFGKNNDNSHQGLELGTSNTSSGDIGSRRLRGRPPVSKNKPTPLVIITRDKVNSSCIVFEAMASYARKRQKGICILGGTGIVNNVTIRQPAAAGYVVTLHGQFEIFIPFRFLPATIGASSYHHHHSFLHQRGL</sequence>
<dbReference type="PROSITE" id="PS51742">
    <property type="entry name" value="PPC"/>
    <property type="match status" value="1"/>
</dbReference>
<dbReference type="GO" id="GO:0003677">
    <property type="term" value="F:DNA binding"/>
    <property type="evidence" value="ECO:0007669"/>
    <property type="project" value="UniProtKB-KW"/>
</dbReference>
<gene>
    <name evidence="6" type="ORF">Adt_21170</name>
</gene>
<dbReference type="SUPFAM" id="SSF117856">
    <property type="entry name" value="AF0104/ALDC/Ptd012-like"/>
    <property type="match status" value="1"/>
</dbReference>
<proteinExistence type="predicted"/>
<accession>A0ABD1SYN5</accession>
<dbReference type="PANTHER" id="PTHR31100">
    <property type="entry name" value="AT-HOOK MOTIF NUCLEAR-LOCALIZED PROTEIN 15"/>
    <property type="match status" value="1"/>
</dbReference>
<keyword evidence="1" id="KW-0805">Transcription regulation</keyword>
<dbReference type="InterPro" id="IPR014476">
    <property type="entry name" value="AHL15-29"/>
</dbReference>
<protein>
    <submittedName>
        <fullName evidence="6">AT-hook motif nuclear-localized protein 21</fullName>
    </submittedName>
</protein>
<keyword evidence="3" id="KW-0804">Transcription</keyword>
<reference evidence="7" key="1">
    <citation type="submission" date="2024-07" db="EMBL/GenBank/DDBJ databases">
        <title>Two chromosome-level genome assemblies of Korean endemic species Abeliophyllum distichum and Forsythia ovata (Oleaceae).</title>
        <authorList>
            <person name="Jang H."/>
        </authorList>
    </citation>
    <scope>NUCLEOTIDE SEQUENCE [LARGE SCALE GENOMIC DNA]</scope>
</reference>
<evidence type="ECO:0000313" key="7">
    <source>
        <dbReference type="Proteomes" id="UP001604336"/>
    </source>
</evidence>
<organism evidence="6 7">
    <name type="scientific">Abeliophyllum distichum</name>
    <dbReference type="NCBI Taxonomy" id="126358"/>
    <lineage>
        <taxon>Eukaryota</taxon>
        <taxon>Viridiplantae</taxon>
        <taxon>Streptophyta</taxon>
        <taxon>Embryophyta</taxon>
        <taxon>Tracheophyta</taxon>
        <taxon>Spermatophyta</taxon>
        <taxon>Magnoliopsida</taxon>
        <taxon>eudicotyledons</taxon>
        <taxon>Gunneridae</taxon>
        <taxon>Pentapetalae</taxon>
        <taxon>asterids</taxon>
        <taxon>lamiids</taxon>
        <taxon>Lamiales</taxon>
        <taxon>Oleaceae</taxon>
        <taxon>Forsythieae</taxon>
        <taxon>Abeliophyllum</taxon>
    </lineage>
</organism>
<dbReference type="InterPro" id="IPR005175">
    <property type="entry name" value="PPC_dom"/>
</dbReference>
<keyword evidence="2" id="KW-0238">DNA-binding</keyword>
<dbReference type="Proteomes" id="UP001604336">
    <property type="component" value="Unassembled WGS sequence"/>
</dbReference>
<evidence type="ECO:0000256" key="2">
    <source>
        <dbReference type="ARBA" id="ARBA00023125"/>
    </source>
</evidence>
<evidence type="ECO:0000256" key="1">
    <source>
        <dbReference type="ARBA" id="ARBA00023015"/>
    </source>
</evidence>
<dbReference type="CDD" id="cd11378">
    <property type="entry name" value="DUF296"/>
    <property type="match status" value="1"/>
</dbReference>
<evidence type="ECO:0000259" key="5">
    <source>
        <dbReference type="PROSITE" id="PS51742"/>
    </source>
</evidence>
<evidence type="ECO:0000256" key="4">
    <source>
        <dbReference type="SAM" id="MobiDB-lite"/>
    </source>
</evidence>